<dbReference type="Gene3D" id="3.90.550.10">
    <property type="entry name" value="Spore Coat Polysaccharide Biosynthesis Protein SpsA, Chain A"/>
    <property type="match status" value="1"/>
</dbReference>
<name>A0A3B1CIJ7_9ZZZZ</name>
<evidence type="ECO:0000259" key="3">
    <source>
        <dbReference type="Pfam" id="PF25087"/>
    </source>
</evidence>
<dbReference type="EMBL" id="UOGA01000069">
    <property type="protein sequence ID" value="VAX16587.1"/>
    <property type="molecule type" value="Genomic_DNA"/>
</dbReference>
<reference evidence="4" key="1">
    <citation type="submission" date="2018-06" db="EMBL/GenBank/DDBJ databases">
        <authorList>
            <person name="Zhirakovskaya E."/>
        </authorList>
    </citation>
    <scope>NUCLEOTIDE SEQUENCE</scope>
</reference>
<accession>A0A3B1CIJ7</accession>
<dbReference type="Gene3D" id="2.160.10.10">
    <property type="entry name" value="Hexapeptide repeat proteins"/>
    <property type="match status" value="1"/>
</dbReference>
<gene>
    <name evidence="4" type="ORF">MNBD_NITROSPINAE04-2336</name>
</gene>
<dbReference type="Pfam" id="PF00483">
    <property type="entry name" value="NTP_transferase"/>
    <property type="match status" value="1"/>
</dbReference>
<organism evidence="4">
    <name type="scientific">hydrothermal vent metagenome</name>
    <dbReference type="NCBI Taxonomy" id="652676"/>
    <lineage>
        <taxon>unclassified sequences</taxon>
        <taxon>metagenomes</taxon>
        <taxon>ecological metagenomes</taxon>
    </lineage>
</organism>
<feature type="domain" description="Mannose-1-phosphate guanyltransferase C-terminal" evidence="3">
    <location>
        <begin position="251"/>
        <end position="308"/>
    </location>
</feature>
<dbReference type="InterPro" id="IPR029044">
    <property type="entry name" value="Nucleotide-diphossugar_trans"/>
</dbReference>
<dbReference type="InterPro" id="IPR005835">
    <property type="entry name" value="NTP_transferase_dom"/>
</dbReference>
<dbReference type="InterPro" id="IPR056729">
    <property type="entry name" value="GMPPB_C"/>
</dbReference>
<evidence type="ECO:0000256" key="1">
    <source>
        <dbReference type="ARBA" id="ARBA00007274"/>
    </source>
</evidence>
<comment type="similarity">
    <text evidence="1">Belongs to the transferase hexapeptide repeat family.</text>
</comment>
<sequence length="308" mass="33097">MILAAGLGTRLLPLTKKIPKPLLPIIDKTLLQIAIETACKANPNIIVINASYLSGKITEFLGAHDFGVEIKVSVEPDILGTAGGIKAVEKWLSKDDFGVINSDIIATVDWDALKKIHKNSNATATLMLRDNPDPAIYGPLCLNEKGRVIRIVNTKNRDLSGAEPLLMFTGVSMLSPAIFERIPAGRAVEISSEIYSPMVKAGEPLYGYVTQAEWTDAGTMENYHKAVMARFATCKTSIGMTAKSLKYVTIRPPVHIDTGVYIRAGSTIGPNVAIHEGSVIGASVILKNCVVTPRSNVRSGAFLDGEVI</sequence>
<evidence type="ECO:0000313" key="4">
    <source>
        <dbReference type="EMBL" id="VAX16587.1"/>
    </source>
</evidence>
<feature type="domain" description="Nucleotidyl transferase" evidence="2">
    <location>
        <begin position="1"/>
        <end position="228"/>
    </location>
</feature>
<dbReference type="AlphaFoldDB" id="A0A3B1CIJ7"/>
<dbReference type="SUPFAM" id="SSF53448">
    <property type="entry name" value="Nucleotide-diphospho-sugar transferases"/>
    <property type="match status" value="1"/>
</dbReference>
<dbReference type="PANTHER" id="PTHR22572">
    <property type="entry name" value="SUGAR-1-PHOSPHATE GUANYL TRANSFERASE"/>
    <property type="match status" value="1"/>
</dbReference>
<protein>
    <submittedName>
        <fullName evidence="4">Uncharacterized protein</fullName>
    </submittedName>
</protein>
<dbReference type="InterPro" id="IPR050486">
    <property type="entry name" value="Mannose-1P_guanyltransferase"/>
</dbReference>
<dbReference type="Pfam" id="PF25087">
    <property type="entry name" value="GMPPB_C"/>
    <property type="match status" value="1"/>
</dbReference>
<evidence type="ECO:0000259" key="2">
    <source>
        <dbReference type="Pfam" id="PF00483"/>
    </source>
</evidence>
<proteinExistence type="inferred from homology"/>